<evidence type="ECO:0000313" key="6">
    <source>
        <dbReference type="Proteomes" id="UP000676456"/>
    </source>
</evidence>
<reference evidence="5 6" key="1">
    <citation type="submission" date="2021-05" db="EMBL/GenBank/DDBJ databases">
        <title>Novel Bacillus species.</title>
        <authorList>
            <person name="Liu G."/>
        </authorList>
    </citation>
    <scope>NUCLEOTIDE SEQUENCE [LARGE SCALE GENOMIC DNA]</scope>
    <source>
        <strain evidence="5 6">FJAT-49682</strain>
    </source>
</reference>
<dbReference type="InterPro" id="IPR000223">
    <property type="entry name" value="Pept_S26A_signal_pept_1"/>
</dbReference>
<name>A0A942UN60_9BACI</name>
<keyword evidence="3 5" id="KW-0378">Hydrolase</keyword>
<dbReference type="NCBIfam" id="TIGR02227">
    <property type="entry name" value="sigpep_I_bact"/>
    <property type="match status" value="1"/>
</dbReference>
<comment type="caution">
    <text evidence="5">The sequence shown here is derived from an EMBL/GenBank/DDBJ whole genome shotgun (WGS) entry which is preliminary data.</text>
</comment>
<dbReference type="GO" id="GO:0004252">
    <property type="term" value="F:serine-type endopeptidase activity"/>
    <property type="evidence" value="ECO:0007669"/>
    <property type="project" value="InterPro"/>
</dbReference>
<sequence>MKDGMITIIYGVDNMEWGDNPYNYQFRDIVIDPSYYENEEIQRGDVVYYKQPEKYYEVVPGAPFEEPVNRVIALPGESIEIRQGQFYIDGKKLDTFYGNGTNNPRSDDYEREYNFEKITVPEGHIFVSGDLWWRSIDSKLYGPLPVKLIKGKVLGYREE</sequence>
<dbReference type="GO" id="GO:0006465">
    <property type="term" value="P:signal peptide processing"/>
    <property type="evidence" value="ECO:0007669"/>
    <property type="project" value="InterPro"/>
</dbReference>
<dbReference type="EC" id="3.4.21.89" evidence="3"/>
<dbReference type="InterPro" id="IPR036286">
    <property type="entry name" value="LexA/Signal_pep-like_sf"/>
</dbReference>
<dbReference type="GO" id="GO:0009003">
    <property type="term" value="F:signal peptidase activity"/>
    <property type="evidence" value="ECO:0007669"/>
    <property type="project" value="UniProtKB-EC"/>
</dbReference>
<accession>A0A942UN60</accession>
<evidence type="ECO:0000256" key="2">
    <source>
        <dbReference type="ARBA" id="ARBA00009370"/>
    </source>
</evidence>
<evidence type="ECO:0000256" key="1">
    <source>
        <dbReference type="ARBA" id="ARBA00004401"/>
    </source>
</evidence>
<gene>
    <name evidence="5" type="primary">lepB</name>
    <name evidence="5" type="ORF">KHA91_03460</name>
</gene>
<dbReference type="EMBL" id="JAGYPN010000001">
    <property type="protein sequence ID" value="MBS4221813.1"/>
    <property type="molecule type" value="Genomic_DNA"/>
</dbReference>
<protein>
    <recommendedName>
        <fullName evidence="3">Signal peptidase I</fullName>
        <ecNumber evidence="3">3.4.21.89</ecNumber>
    </recommendedName>
</protein>
<organism evidence="5 6">
    <name type="scientific">Lederbergia citrea</name>
    <dbReference type="NCBI Taxonomy" id="2833581"/>
    <lineage>
        <taxon>Bacteria</taxon>
        <taxon>Bacillati</taxon>
        <taxon>Bacillota</taxon>
        <taxon>Bacilli</taxon>
        <taxon>Bacillales</taxon>
        <taxon>Bacillaceae</taxon>
        <taxon>Lederbergia</taxon>
    </lineage>
</organism>
<dbReference type="PANTHER" id="PTHR43390:SF1">
    <property type="entry name" value="CHLOROPLAST PROCESSING PEPTIDASE"/>
    <property type="match status" value="1"/>
</dbReference>
<dbReference type="Gene3D" id="2.10.109.10">
    <property type="entry name" value="Umud Fragment, subunit A"/>
    <property type="match status" value="1"/>
</dbReference>
<dbReference type="PRINTS" id="PR00727">
    <property type="entry name" value="LEADERPTASE"/>
</dbReference>
<keyword evidence="6" id="KW-1185">Reference proteome</keyword>
<proteinExistence type="inferred from homology"/>
<dbReference type="InterPro" id="IPR019533">
    <property type="entry name" value="Peptidase_S26"/>
</dbReference>
<dbReference type="SUPFAM" id="SSF51306">
    <property type="entry name" value="LexA/Signal peptidase"/>
    <property type="match status" value="1"/>
</dbReference>
<dbReference type="PANTHER" id="PTHR43390">
    <property type="entry name" value="SIGNAL PEPTIDASE I"/>
    <property type="match status" value="1"/>
</dbReference>
<dbReference type="Proteomes" id="UP000676456">
    <property type="component" value="Unassembled WGS sequence"/>
</dbReference>
<comment type="catalytic activity">
    <reaction evidence="3">
        <text>Cleavage of hydrophobic, N-terminal signal or leader sequences from secreted and periplasmic proteins.</text>
        <dbReference type="EC" id="3.4.21.89"/>
    </reaction>
</comment>
<dbReference type="AlphaFoldDB" id="A0A942UN60"/>
<comment type="subcellular location">
    <subcellularLocation>
        <location evidence="1">Cell membrane</location>
        <topology evidence="1">Single-pass type II membrane protein</topology>
    </subcellularLocation>
    <subcellularLocation>
        <location evidence="3">Membrane</location>
        <topology evidence="3">Single-pass type II membrane protein</topology>
    </subcellularLocation>
</comment>
<dbReference type="Pfam" id="PF10502">
    <property type="entry name" value="Peptidase_S26"/>
    <property type="match status" value="1"/>
</dbReference>
<comment type="similarity">
    <text evidence="2 3">Belongs to the peptidase S26 family.</text>
</comment>
<feature type="domain" description="Peptidase S26" evidence="4">
    <location>
        <begin position="28"/>
        <end position="153"/>
    </location>
</feature>
<evidence type="ECO:0000256" key="3">
    <source>
        <dbReference type="RuleBase" id="RU362042"/>
    </source>
</evidence>
<keyword evidence="3" id="KW-0645">Protease</keyword>
<dbReference type="RefSeq" id="WP_213096806.1">
    <property type="nucleotide sequence ID" value="NZ_JAGYPN010000001.1"/>
</dbReference>
<evidence type="ECO:0000313" key="5">
    <source>
        <dbReference type="EMBL" id="MBS4221813.1"/>
    </source>
</evidence>
<dbReference type="GO" id="GO:0005886">
    <property type="term" value="C:plasma membrane"/>
    <property type="evidence" value="ECO:0007669"/>
    <property type="project" value="UniProtKB-SubCell"/>
</dbReference>
<evidence type="ECO:0000259" key="4">
    <source>
        <dbReference type="Pfam" id="PF10502"/>
    </source>
</evidence>